<dbReference type="InterPro" id="IPR011043">
    <property type="entry name" value="Gal_Oxase/kelch_b-propeller"/>
</dbReference>
<name>A0ABN7RPV7_OIKDI</name>
<dbReference type="Gene3D" id="2.120.10.80">
    <property type="entry name" value="Kelch-type beta propeller"/>
    <property type="match status" value="1"/>
</dbReference>
<evidence type="ECO:0000313" key="1">
    <source>
        <dbReference type="EMBL" id="CAG5080849.1"/>
    </source>
</evidence>
<dbReference type="InterPro" id="IPR015915">
    <property type="entry name" value="Kelch-typ_b-propeller"/>
</dbReference>
<dbReference type="SUPFAM" id="SSF50965">
    <property type="entry name" value="Galactose oxidase, central domain"/>
    <property type="match status" value="1"/>
</dbReference>
<dbReference type="EMBL" id="OU015568">
    <property type="protein sequence ID" value="CAG5080849.1"/>
    <property type="molecule type" value="Genomic_DNA"/>
</dbReference>
<organism evidence="1 2">
    <name type="scientific">Oikopleura dioica</name>
    <name type="common">Tunicate</name>
    <dbReference type="NCBI Taxonomy" id="34765"/>
    <lineage>
        <taxon>Eukaryota</taxon>
        <taxon>Metazoa</taxon>
        <taxon>Chordata</taxon>
        <taxon>Tunicata</taxon>
        <taxon>Appendicularia</taxon>
        <taxon>Copelata</taxon>
        <taxon>Oikopleuridae</taxon>
        <taxon>Oikopleura</taxon>
    </lineage>
</organism>
<reference evidence="1 2" key="1">
    <citation type="submission" date="2021-04" db="EMBL/GenBank/DDBJ databases">
        <authorList>
            <person name="Bliznina A."/>
        </authorList>
    </citation>
    <scope>NUCLEOTIDE SEQUENCE [LARGE SCALE GENOMIC DNA]</scope>
</reference>
<dbReference type="Proteomes" id="UP001158576">
    <property type="component" value="Chromosome PAR"/>
</dbReference>
<protein>
    <submittedName>
        <fullName evidence="1">Oidioi.mRNA.OKI2018_I69.PAR.g9720.t1.cds</fullName>
    </submittedName>
</protein>
<proteinExistence type="predicted"/>
<accession>A0ABN7RPV7</accession>
<sequence length="365" mass="41144">MALELFNLRCVDGDLGQLCADQCNKTLDICTANCAGSSSCTSRCQGDWLDCLTICPCYSGCPEGCQGCPNPICGETNQQHLFVIDERMGDYNKGMHWNSETEEIQFRNFNYNYSYQYDIEDSCYAMMNGEHYLLGGYYNKNAVAKIEDCAVKRQDVTLTYEFVGGTFGSCAEYQGKIMTCFDGKAKTSKECQIFNGVNHTRIDHLTARGHDWADLVLHEGSLVTVGGCDNDGSYEEKECHGVMEVFDDEQGWSLTGTDFEFFERITNHALFSEPSGLILITDSSDDNMVFRLRENLWSELGNLQKSAFYLAKTQFLGDIFIGYDFLERITITDEGMTSVVYDSGFKLHMDYSPMFPVDVDYCIDA</sequence>
<gene>
    <name evidence="1" type="ORF">OKIOD_LOCUS1278</name>
</gene>
<evidence type="ECO:0000313" key="2">
    <source>
        <dbReference type="Proteomes" id="UP001158576"/>
    </source>
</evidence>
<keyword evidence="2" id="KW-1185">Reference proteome</keyword>